<dbReference type="InterPro" id="IPR029068">
    <property type="entry name" value="Glyas_Bleomycin-R_OHBP_Dase"/>
</dbReference>
<keyword evidence="4" id="KW-1185">Reference proteome</keyword>
<dbReference type="PROSITE" id="PS00934">
    <property type="entry name" value="GLYOXALASE_I_1"/>
    <property type="match status" value="1"/>
</dbReference>
<protein>
    <submittedName>
        <fullName evidence="3">VOC family protein</fullName>
    </submittedName>
</protein>
<reference evidence="4" key="1">
    <citation type="submission" date="2023-07" db="EMBL/GenBank/DDBJ databases">
        <title>Draft genome sequence of Agarivorans aestuarii strain ZMCS4, a CAZymes producing bacteria isolated from the marine brown algae Clodostephus spongiosus.</title>
        <authorList>
            <person name="Lorente B."/>
            <person name="Cabral C."/>
            <person name="Frias J."/>
            <person name="Faria J."/>
            <person name="Toubarro D."/>
        </authorList>
    </citation>
    <scope>NUCLEOTIDE SEQUENCE [LARGE SCALE GENOMIC DNA]</scope>
    <source>
        <strain evidence="4">ZMCS4</strain>
    </source>
</reference>
<dbReference type="Gene3D" id="3.10.180.10">
    <property type="entry name" value="2,3-Dihydroxybiphenyl 1,2-Dioxygenase, domain 1"/>
    <property type="match status" value="1"/>
</dbReference>
<sequence>MMQFITKINHVGLRVKDLEISREFYGKLGFVFLAGPVGPEPVAIVEHPSGININLILNASKDAPKKNVLMEGAIKYPGYTHIAIEITDYDLAKSSIQELGFPLTGEVEHNGAKFFFIRDPDDNVIEFHQPASC</sequence>
<proteinExistence type="predicted"/>
<accession>A0ABU7G7B4</accession>
<dbReference type="PROSITE" id="PS51819">
    <property type="entry name" value="VOC"/>
    <property type="match status" value="1"/>
</dbReference>
<evidence type="ECO:0000256" key="1">
    <source>
        <dbReference type="ARBA" id="ARBA00022723"/>
    </source>
</evidence>
<dbReference type="RefSeq" id="WP_329776151.1">
    <property type="nucleotide sequence ID" value="NZ_JAYDYW010000011.1"/>
</dbReference>
<evidence type="ECO:0000313" key="3">
    <source>
        <dbReference type="EMBL" id="MEE1675203.1"/>
    </source>
</evidence>
<dbReference type="InterPro" id="IPR037523">
    <property type="entry name" value="VOC_core"/>
</dbReference>
<dbReference type="Pfam" id="PF00903">
    <property type="entry name" value="Glyoxalase"/>
    <property type="match status" value="1"/>
</dbReference>
<dbReference type="InterPro" id="IPR004360">
    <property type="entry name" value="Glyas_Fos-R_dOase_dom"/>
</dbReference>
<organism evidence="3 4">
    <name type="scientific">Agarivorans aestuarii</name>
    <dbReference type="NCBI Taxonomy" id="1563703"/>
    <lineage>
        <taxon>Bacteria</taxon>
        <taxon>Pseudomonadati</taxon>
        <taxon>Pseudomonadota</taxon>
        <taxon>Gammaproteobacteria</taxon>
        <taxon>Alteromonadales</taxon>
        <taxon>Alteromonadaceae</taxon>
        <taxon>Agarivorans</taxon>
    </lineage>
</organism>
<dbReference type="InterPro" id="IPR018146">
    <property type="entry name" value="Glyoxalase_1_CS"/>
</dbReference>
<name>A0ABU7G7B4_9ALTE</name>
<gene>
    <name evidence="3" type="ORF">SNR37_000528</name>
</gene>
<reference evidence="3 4" key="2">
    <citation type="submission" date="2023-12" db="EMBL/GenBank/DDBJ databases">
        <authorList>
            <consortium name="Cladostephus spongiosus"/>
            <person name="Lorente B."/>
            <person name="Cabral C."/>
            <person name="Frias J."/>
            <person name="Faria J."/>
            <person name="Toubarro D."/>
        </authorList>
    </citation>
    <scope>NUCLEOTIDE SEQUENCE [LARGE SCALE GENOMIC DNA]</scope>
    <source>
        <strain evidence="3 4">ZMCS4</strain>
    </source>
</reference>
<evidence type="ECO:0000259" key="2">
    <source>
        <dbReference type="PROSITE" id="PS51819"/>
    </source>
</evidence>
<dbReference type="CDD" id="cd06587">
    <property type="entry name" value="VOC"/>
    <property type="match status" value="1"/>
</dbReference>
<dbReference type="EMBL" id="JAYDYW010000011">
    <property type="protein sequence ID" value="MEE1675203.1"/>
    <property type="molecule type" value="Genomic_DNA"/>
</dbReference>
<evidence type="ECO:0000313" key="4">
    <source>
        <dbReference type="Proteomes" id="UP001310248"/>
    </source>
</evidence>
<comment type="caution">
    <text evidence="3">The sequence shown here is derived from an EMBL/GenBank/DDBJ whole genome shotgun (WGS) entry which is preliminary data.</text>
</comment>
<feature type="domain" description="VOC" evidence="2">
    <location>
        <begin position="7"/>
        <end position="130"/>
    </location>
</feature>
<dbReference type="Proteomes" id="UP001310248">
    <property type="component" value="Unassembled WGS sequence"/>
</dbReference>
<dbReference type="SUPFAM" id="SSF54593">
    <property type="entry name" value="Glyoxalase/Bleomycin resistance protein/Dihydroxybiphenyl dioxygenase"/>
    <property type="match status" value="1"/>
</dbReference>
<keyword evidence="1" id="KW-0479">Metal-binding</keyword>